<evidence type="ECO:0000259" key="4">
    <source>
        <dbReference type="Pfam" id="PF07992"/>
    </source>
</evidence>
<keyword evidence="6" id="KW-1185">Reference proteome</keyword>
<dbReference type="EMBL" id="CP001997">
    <property type="protein sequence ID" value="ADE57358.1"/>
    <property type="molecule type" value="Genomic_DNA"/>
</dbReference>
<comment type="cofactor">
    <cofactor evidence="1">
        <name>FAD</name>
        <dbReference type="ChEBI" id="CHEBI:57692"/>
    </cofactor>
</comment>
<dbReference type="eggNOG" id="COG0446">
    <property type="taxonomic scope" value="Bacteria"/>
</dbReference>
<dbReference type="SUPFAM" id="SSF51905">
    <property type="entry name" value="FAD/NAD(P)-binding domain"/>
    <property type="match status" value="1"/>
</dbReference>
<dbReference type="PANTHER" id="PTHR43429:SF3">
    <property type="entry name" value="NITRITE REDUCTASE [NAD(P)H]"/>
    <property type="match status" value="1"/>
</dbReference>
<name>D5EFM6_AMICL</name>
<dbReference type="AlphaFoldDB" id="D5EFM6"/>
<feature type="domain" description="FAD/NAD(P)-binding" evidence="4">
    <location>
        <begin position="7"/>
        <end position="307"/>
    </location>
</feature>
<keyword evidence="3" id="KW-0274">FAD</keyword>
<evidence type="ECO:0000256" key="1">
    <source>
        <dbReference type="ARBA" id="ARBA00001974"/>
    </source>
</evidence>
<dbReference type="InterPro" id="IPR036188">
    <property type="entry name" value="FAD/NAD-bd_sf"/>
</dbReference>
<dbReference type="InterPro" id="IPR016156">
    <property type="entry name" value="FAD/NAD-linked_Rdtase_dimer_sf"/>
</dbReference>
<protein>
    <submittedName>
        <fullName evidence="5">FAD-dependent pyridine nucleotide-disulfide oxidoreductase</fullName>
    </submittedName>
</protein>
<dbReference type="HOGENOM" id="CLU_003291_1_3_0"/>
<evidence type="ECO:0000313" key="5">
    <source>
        <dbReference type="EMBL" id="ADE57358.1"/>
    </source>
</evidence>
<sequence>MLTLRKRVLIIGGGPGGRFSYMTLRRMGEKSLSIVMNEDPTVICSLPYGVGRKLIPGGPEEEVVDLANSDRLPPEIVEDAIRGVVTELDAENHIARGTSTEGPFEIHFEKVLLAPGAVPWLPSVKGLLSDKEGYMRDLTEIMVGSEYVSKEKLAENIFVMRGADDARALDAFAEKSDQAVVVGSGAIGLEVVEALHDRGLAVTLVEALPHLIAAMDMDMAGKVSERLSEWGVSIYKNIQLTEVRSDRVVLSDGTEIKTDGVVFATGVRPNVKLARSAELSIERGIVVNEKMQSSHPDIYVVGDAAQISDAVTGRPILPLIGTLAMRQGLVASANIMGKEMFLPPATVWGLSAIFDLHWGSVGWTEELANTLGIQVFSITLPYHTREKAMVNGKEGLWKVVVSASDEKGLKKGQIIGFQVVIDGESPLFLTERFIDIITRRETVSGLFSHYFVHSPYHNTVEDPYLMLLFAAQEAMAH</sequence>
<reference evidence="5 6" key="1">
    <citation type="journal article" date="2010" name="Stand. Genomic Sci.">
        <title>Complete genome sequence of Aminobacterium colombiense type strain (ALA-1).</title>
        <authorList>
            <person name="Chertkov O."/>
            <person name="Sikorski J."/>
            <person name="Brambilla E."/>
            <person name="Lapidus A."/>
            <person name="Copeland A."/>
            <person name="Glavina Del Rio T."/>
            <person name="Nolan M."/>
            <person name="Lucas S."/>
            <person name="Tice H."/>
            <person name="Cheng J.F."/>
            <person name="Han C."/>
            <person name="Detter J.C."/>
            <person name="Bruce D."/>
            <person name="Tapia R."/>
            <person name="Goodwin L."/>
            <person name="Pitluck S."/>
            <person name="Liolios K."/>
            <person name="Ivanova N."/>
            <person name="Mavromatis K."/>
            <person name="Ovchinnikova G."/>
            <person name="Pati A."/>
            <person name="Chen A."/>
            <person name="Palaniappan K."/>
            <person name="Land M."/>
            <person name="Hauser L."/>
            <person name="Chang Y.J."/>
            <person name="Jeffries C.D."/>
            <person name="Spring S."/>
            <person name="Rohde M."/>
            <person name="Goker M."/>
            <person name="Bristow J."/>
            <person name="Eisen J.A."/>
            <person name="Markowitz V."/>
            <person name="Hugenholtz P."/>
            <person name="Kyrpides N.C."/>
            <person name="Klenk H.P."/>
        </authorList>
    </citation>
    <scope>NUCLEOTIDE SEQUENCE [LARGE SCALE GENOMIC DNA]</scope>
    <source>
        <strain evidence="6">DSM 12261 / ALA-1</strain>
    </source>
</reference>
<dbReference type="PANTHER" id="PTHR43429">
    <property type="entry name" value="PYRIDINE NUCLEOTIDE-DISULFIDE OXIDOREDUCTASE DOMAIN-CONTAINING"/>
    <property type="match status" value="1"/>
</dbReference>
<dbReference type="InterPro" id="IPR050260">
    <property type="entry name" value="FAD-bd_OxRdtase"/>
</dbReference>
<proteinExistence type="predicted"/>
<dbReference type="PRINTS" id="PR00368">
    <property type="entry name" value="FADPNR"/>
</dbReference>
<dbReference type="OrthoDB" id="1145at2"/>
<gene>
    <name evidence="5" type="ordered locus">Amico_1237</name>
</gene>
<dbReference type="GO" id="GO:0016491">
    <property type="term" value="F:oxidoreductase activity"/>
    <property type="evidence" value="ECO:0007669"/>
    <property type="project" value="InterPro"/>
</dbReference>
<dbReference type="InterPro" id="IPR023753">
    <property type="entry name" value="FAD/NAD-binding_dom"/>
</dbReference>
<organism evidence="5 6">
    <name type="scientific">Aminobacterium colombiense (strain DSM 12261 / ALA-1)</name>
    <dbReference type="NCBI Taxonomy" id="572547"/>
    <lineage>
        <taxon>Bacteria</taxon>
        <taxon>Thermotogati</taxon>
        <taxon>Synergistota</taxon>
        <taxon>Synergistia</taxon>
        <taxon>Synergistales</taxon>
        <taxon>Aminobacteriaceae</taxon>
        <taxon>Aminobacterium</taxon>
    </lineage>
</organism>
<evidence type="ECO:0000313" key="6">
    <source>
        <dbReference type="Proteomes" id="UP000002366"/>
    </source>
</evidence>
<dbReference type="STRING" id="572547.Amico_1237"/>
<keyword evidence="2" id="KW-0285">Flavoprotein</keyword>
<dbReference type="Pfam" id="PF07992">
    <property type="entry name" value="Pyr_redox_2"/>
    <property type="match status" value="1"/>
</dbReference>
<accession>D5EFM6</accession>
<evidence type="ECO:0000256" key="2">
    <source>
        <dbReference type="ARBA" id="ARBA00022630"/>
    </source>
</evidence>
<dbReference type="PRINTS" id="PR00411">
    <property type="entry name" value="PNDRDTASEI"/>
</dbReference>
<dbReference type="RefSeq" id="WP_013048621.1">
    <property type="nucleotide sequence ID" value="NC_014011.1"/>
</dbReference>
<dbReference type="Gene3D" id="3.30.390.30">
    <property type="match status" value="1"/>
</dbReference>
<dbReference type="Proteomes" id="UP000002366">
    <property type="component" value="Chromosome"/>
</dbReference>
<evidence type="ECO:0000256" key="3">
    <source>
        <dbReference type="ARBA" id="ARBA00022827"/>
    </source>
</evidence>
<dbReference type="Gene3D" id="3.50.50.60">
    <property type="entry name" value="FAD/NAD(P)-binding domain"/>
    <property type="match status" value="2"/>
</dbReference>
<dbReference type="SUPFAM" id="SSF55424">
    <property type="entry name" value="FAD/NAD-linked reductases, dimerisation (C-terminal) domain"/>
    <property type="match status" value="1"/>
</dbReference>
<dbReference type="KEGG" id="aco:Amico_1237"/>